<dbReference type="AlphaFoldDB" id="A0A8J4E9Q5"/>
<evidence type="ECO:0000313" key="4">
    <source>
        <dbReference type="Proteomes" id="UP000635606"/>
    </source>
</evidence>
<feature type="transmembrane region" description="Helical" evidence="2">
    <location>
        <begin position="52"/>
        <end position="71"/>
    </location>
</feature>
<evidence type="ECO:0000256" key="1">
    <source>
        <dbReference type="SAM" id="MobiDB-lite"/>
    </source>
</evidence>
<feature type="transmembrane region" description="Helical" evidence="2">
    <location>
        <begin position="23"/>
        <end position="46"/>
    </location>
</feature>
<protein>
    <submittedName>
        <fullName evidence="3">Uncharacterized protein</fullName>
    </submittedName>
</protein>
<keyword evidence="2" id="KW-1133">Transmembrane helix</keyword>
<comment type="caution">
    <text evidence="3">The sequence shown here is derived from an EMBL/GenBank/DDBJ whole genome shotgun (WGS) entry which is preliminary data.</text>
</comment>
<organism evidence="3 4">
    <name type="scientific">Virgisporangium ochraceum</name>
    <dbReference type="NCBI Taxonomy" id="65505"/>
    <lineage>
        <taxon>Bacteria</taxon>
        <taxon>Bacillati</taxon>
        <taxon>Actinomycetota</taxon>
        <taxon>Actinomycetes</taxon>
        <taxon>Micromonosporales</taxon>
        <taxon>Micromonosporaceae</taxon>
        <taxon>Virgisporangium</taxon>
    </lineage>
</organism>
<dbReference type="Proteomes" id="UP000635606">
    <property type="component" value="Unassembled WGS sequence"/>
</dbReference>
<proteinExistence type="predicted"/>
<dbReference type="RefSeq" id="WP_203926527.1">
    <property type="nucleotide sequence ID" value="NZ_BOPH01000018.1"/>
</dbReference>
<sequence>MANELSPVGSPDTAHPERPTRRLLGIPPLVAVVCGSIGVVAVVNGLGVVGDIGAALVDFFGSLVGFVGGPFA</sequence>
<evidence type="ECO:0000256" key="2">
    <source>
        <dbReference type="SAM" id="Phobius"/>
    </source>
</evidence>
<keyword evidence="2" id="KW-0472">Membrane</keyword>
<reference evidence="3" key="1">
    <citation type="submission" date="2021-01" db="EMBL/GenBank/DDBJ databases">
        <title>Whole genome shotgun sequence of Virgisporangium ochraceum NBRC 16418.</title>
        <authorList>
            <person name="Komaki H."/>
            <person name="Tamura T."/>
        </authorList>
    </citation>
    <scope>NUCLEOTIDE SEQUENCE</scope>
    <source>
        <strain evidence="3">NBRC 16418</strain>
    </source>
</reference>
<dbReference type="EMBL" id="BOPH01000018">
    <property type="protein sequence ID" value="GIJ66568.1"/>
    <property type="molecule type" value="Genomic_DNA"/>
</dbReference>
<evidence type="ECO:0000313" key="3">
    <source>
        <dbReference type="EMBL" id="GIJ66568.1"/>
    </source>
</evidence>
<feature type="region of interest" description="Disordered" evidence="1">
    <location>
        <begin position="1"/>
        <end position="20"/>
    </location>
</feature>
<name>A0A8J4E9Q5_9ACTN</name>
<accession>A0A8J4E9Q5</accession>
<keyword evidence="4" id="KW-1185">Reference proteome</keyword>
<gene>
    <name evidence="3" type="ORF">Voc01_014850</name>
</gene>
<keyword evidence="2" id="KW-0812">Transmembrane</keyword>